<comment type="subcellular location">
    <subcellularLocation>
        <location evidence="1">Cell inner membrane</location>
        <topology evidence="1">Peripheral membrane protein</topology>
    </subcellularLocation>
</comment>
<dbReference type="InterPro" id="IPR017871">
    <property type="entry name" value="ABC_transporter-like_CS"/>
</dbReference>
<name>A0A1G4TJB8_9HYPH</name>
<accession>A0A1G4TJB8</accession>
<evidence type="ECO:0000259" key="8">
    <source>
        <dbReference type="PROSITE" id="PS50893"/>
    </source>
</evidence>
<dbReference type="STRING" id="177413.SAMN05660859_3017"/>
<evidence type="ECO:0000256" key="7">
    <source>
        <dbReference type="ARBA" id="ARBA00023136"/>
    </source>
</evidence>
<dbReference type="GO" id="GO:0005886">
    <property type="term" value="C:plasma membrane"/>
    <property type="evidence" value="ECO:0007669"/>
    <property type="project" value="UniProtKB-SubCell"/>
</dbReference>
<protein>
    <submittedName>
        <fullName evidence="9">Peptide/nickel transport system ATP-binding protein</fullName>
    </submittedName>
</protein>
<reference evidence="10" key="1">
    <citation type="submission" date="2016-10" db="EMBL/GenBank/DDBJ databases">
        <authorList>
            <person name="Varghese N."/>
            <person name="Submissions S."/>
        </authorList>
    </citation>
    <scope>NUCLEOTIDE SEQUENCE [LARGE SCALE GENOMIC DNA]</scope>
    <source>
        <strain evidence="10">CGMCC 1.1761</strain>
    </source>
</reference>
<dbReference type="InterPro" id="IPR027417">
    <property type="entry name" value="P-loop_NTPase"/>
</dbReference>
<proteinExistence type="inferred from homology"/>
<dbReference type="PROSITE" id="PS50893">
    <property type="entry name" value="ABC_TRANSPORTER_2"/>
    <property type="match status" value="2"/>
</dbReference>
<dbReference type="CDD" id="cd03257">
    <property type="entry name" value="ABC_NikE_OppD_transporters"/>
    <property type="match status" value="2"/>
</dbReference>
<dbReference type="InterPro" id="IPR003439">
    <property type="entry name" value="ABC_transporter-like_ATP-bd"/>
</dbReference>
<dbReference type="SMART" id="SM00382">
    <property type="entry name" value="AAA"/>
    <property type="match status" value="2"/>
</dbReference>
<dbReference type="PANTHER" id="PTHR43297:SF2">
    <property type="entry name" value="DIPEPTIDE TRANSPORT ATP-BINDING PROTEIN DPPD"/>
    <property type="match status" value="1"/>
</dbReference>
<keyword evidence="7" id="KW-0472">Membrane</keyword>
<dbReference type="PROSITE" id="PS00211">
    <property type="entry name" value="ABC_TRANSPORTER_1"/>
    <property type="match status" value="1"/>
</dbReference>
<keyword evidence="3" id="KW-0813">Transport</keyword>
<feature type="domain" description="ABC transporter" evidence="8">
    <location>
        <begin position="287"/>
        <end position="532"/>
    </location>
</feature>
<dbReference type="EMBL" id="FMTP01000004">
    <property type="protein sequence ID" value="SCW81374.1"/>
    <property type="molecule type" value="Genomic_DNA"/>
</dbReference>
<dbReference type="Gene3D" id="3.40.50.300">
    <property type="entry name" value="P-loop containing nucleotide triphosphate hydrolases"/>
    <property type="match status" value="2"/>
</dbReference>
<dbReference type="GO" id="GO:0016887">
    <property type="term" value="F:ATP hydrolysis activity"/>
    <property type="evidence" value="ECO:0007669"/>
    <property type="project" value="InterPro"/>
</dbReference>
<evidence type="ECO:0000256" key="5">
    <source>
        <dbReference type="ARBA" id="ARBA00022741"/>
    </source>
</evidence>
<dbReference type="Pfam" id="PF00005">
    <property type="entry name" value="ABC_tran"/>
    <property type="match status" value="2"/>
</dbReference>
<feature type="domain" description="ABC transporter" evidence="8">
    <location>
        <begin position="10"/>
        <end position="258"/>
    </location>
</feature>
<dbReference type="PANTHER" id="PTHR43297">
    <property type="entry name" value="OLIGOPEPTIDE TRANSPORT ATP-BINDING PROTEIN APPD"/>
    <property type="match status" value="1"/>
</dbReference>
<evidence type="ECO:0000313" key="9">
    <source>
        <dbReference type="EMBL" id="SCW81374.1"/>
    </source>
</evidence>
<keyword evidence="10" id="KW-1185">Reference proteome</keyword>
<evidence type="ECO:0000313" key="10">
    <source>
        <dbReference type="Proteomes" id="UP000198889"/>
    </source>
</evidence>
<gene>
    <name evidence="9" type="ORF">SAMN05660859_3017</name>
</gene>
<evidence type="ECO:0000256" key="3">
    <source>
        <dbReference type="ARBA" id="ARBA00022448"/>
    </source>
</evidence>
<dbReference type="GO" id="GO:0005524">
    <property type="term" value="F:ATP binding"/>
    <property type="evidence" value="ECO:0007669"/>
    <property type="project" value="UniProtKB-KW"/>
</dbReference>
<organism evidence="9 10">
    <name type="scientific">Ancylobacter rudongensis</name>
    <dbReference type="NCBI Taxonomy" id="177413"/>
    <lineage>
        <taxon>Bacteria</taxon>
        <taxon>Pseudomonadati</taxon>
        <taxon>Pseudomonadota</taxon>
        <taxon>Alphaproteobacteria</taxon>
        <taxon>Hyphomicrobiales</taxon>
        <taxon>Xanthobacteraceae</taxon>
        <taxon>Ancylobacter</taxon>
    </lineage>
</organism>
<dbReference type="RefSeq" id="WP_091441166.1">
    <property type="nucleotide sequence ID" value="NZ_FMTP01000004.1"/>
</dbReference>
<evidence type="ECO:0000256" key="1">
    <source>
        <dbReference type="ARBA" id="ARBA00004417"/>
    </source>
</evidence>
<comment type="similarity">
    <text evidence="2">Belongs to the ABC transporter superfamily.</text>
</comment>
<keyword evidence="4" id="KW-1003">Cell membrane</keyword>
<evidence type="ECO:0000256" key="2">
    <source>
        <dbReference type="ARBA" id="ARBA00005417"/>
    </source>
</evidence>
<dbReference type="InterPro" id="IPR003593">
    <property type="entry name" value="AAA+_ATPase"/>
</dbReference>
<dbReference type="SUPFAM" id="SSF52540">
    <property type="entry name" value="P-loop containing nucleoside triphosphate hydrolases"/>
    <property type="match status" value="2"/>
</dbReference>
<dbReference type="InterPro" id="IPR050388">
    <property type="entry name" value="ABC_Ni/Peptide_Import"/>
</dbReference>
<keyword evidence="5" id="KW-0547">Nucleotide-binding</keyword>
<sequence>MRAPNAAPLLAVDNLSVDFGEGSPKALSGVSFELRRDEVLGIVGETGAGKSVLARSLLDLLPEGGRIVEGDIRLDGASVLGLSETEQGKLRGARIALIGTNAKALLDPVATVGAQIARVLRAHRACGRREAWAAAVDLLAQVGIVNPERRAKAYPHELSGGMAQRVVIAMAMVANPDIVLADDATLGLDATIQVQVLDLLVKRCRELGAGVVLITHDLGIIAHYCDRVAIMKGGRIFELGEVGRFLEGPRDDYSRTLLDAARVRPTPMAGQGEGGGVTDEAHAKPLLDVRRLEKFFPIAGSTEVVRAIDDVSFSVGRGETLALVGESGSGKTTVGQCLVRLLECDGGGITFDGVDITDMPAKEFRPLRRRLQMVFQEPYVALNPRWPVRALIAEPLRLDPGLDAKGREHRVRQLLDLVHLPLSLAEAYPHELTAGEQKRIGIARALATGPDFVVFDEPTTALDIRVRAQIIDLVRDLQAEIGMSALFITHDLNSVRSLAHNVAVMRHGKIVEYGETEAIFAHPTQDYTRMLLSAELPIEQGLLQRDRAEARRLAGTA</sequence>
<dbReference type="AlphaFoldDB" id="A0A1G4TJB8"/>
<keyword evidence="6 9" id="KW-0067">ATP-binding</keyword>
<evidence type="ECO:0000256" key="4">
    <source>
        <dbReference type="ARBA" id="ARBA00022475"/>
    </source>
</evidence>
<dbReference type="Proteomes" id="UP000198889">
    <property type="component" value="Unassembled WGS sequence"/>
</dbReference>
<evidence type="ECO:0000256" key="6">
    <source>
        <dbReference type="ARBA" id="ARBA00022840"/>
    </source>
</evidence>